<evidence type="ECO:0000259" key="1">
    <source>
        <dbReference type="Pfam" id="PF03435"/>
    </source>
</evidence>
<name>A0A1H1PB57_9PSED</name>
<dbReference type="InterPro" id="IPR036291">
    <property type="entry name" value="NAD(P)-bd_dom_sf"/>
</dbReference>
<feature type="domain" description="Saccharopine dehydrogenase NADP binding" evidence="1">
    <location>
        <begin position="3"/>
        <end position="101"/>
    </location>
</feature>
<dbReference type="Gene3D" id="3.40.50.720">
    <property type="entry name" value="NAD(P)-binding Rossmann-like Domain"/>
    <property type="match status" value="1"/>
</dbReference>
<dbReference type="PANTHER" id="PTHR43796:SF2">
    <property type="entry name" value="CARBOXYNORSPERMIDINE SYNTHASE"/>
    <property type="match status" value="1"/>
</dbReference>
<dbReference type="Pfam" id="PF03435">
    <property type="entry name" value="Sacchrp_dh_NADP"/>
    <property type="match status" value="1"/>
</dbReference>
<dbReference type="STRING" id="1392877.SAMN05216221_1034"/>
<evidence type="ECO:0000313" key="3">
    <source>
        <dbReference type="Proteomes" id="UP000243359"/>
    </source>
</evidence>
<protein>
    <submittedName>
        <fullName evidence="2">Saccharopine dehydrogenase, NADP-dependent</fullName>
    </submittedName>
</protein>
<organism evidence="2 3">
    <name type="scientific">Pseudomonas oryzae</name>
    <dbReference type="NCBI Taxonomy" id="1392877"/>
    <lineage>
        <taxon>Bacteria</taxon>
        <taxon>Pseudomonadati</taxon>
        <taxon>Pseudomonadota</taxon>
        <taxon>Gammaproteobacteria</taxon>
        <taxon>Pseudomonadales</taxon>
        <taxon>Pseudomonadaceae</taxon>
        <taxon>Pseudomonas</taxon>
    </lineage>
</organism>
<reference evidence="3" key="1">
    <citation type="submission" date="2016-10" db="EMBL/GenBank/DDBJ databases">
        <authorList>
            <person name="Varghese N."/>
            <person name="Submissions S."/>
        </authorList>
    </citation>
    <scope>NUCLEOTIDE SEQUENCE [LARGE SCALE GENOMIC DNA]</scope>
    <source>
        <strain evidence="3">KCTC 32247</strain>
    </source>
</reference>
<accession>A0A1H1PB57</accession>
<dbReference type="Gene3D" id="3.30.360.10">
    <property type="entry name" value="Dihydrodipicolinate Reductase, domain 2"/>
    <property type="match status" value="1"/>
</dbReference>
<dbReference type="SUPFAM" id="SSF51735">
    <property type="entry name" value="NAD(P)-binding Rossmann-fold domains"/>
    <property type="match status" value="1"/>
</dbReference>
<gene>
    <name evidence="2" type="ORF">SAMN05216221_1034</name>
</gene>
<dbReference type="RefSeq" id="WP_172830764.1">
    <property type="nucleotide sequence ID" value="NZ_LT629751.1"/>
</dbReference>
<dbReference type="InterPro" id="IPR005097">
    <property type="entry name" value="Sacchrp_dh_NADP-bd"/>
</dbReference>
<proteinExistence type="predicted"/>
<evidence type="ECO:0000313" key="2">
    <source>
        <dbReference type="EMBL" id="SDS08452.1"/>
    </source>
</evidence>
<dbReference type="Proteomes" id="UP000243359">
    <property type="component" value="Chromosome I"/>
</dbReference>
<keyword evidence="3" id="KW-1185">Reference proteome</keyword>
<dbReference type="EMBL" id="LT629751">
    <property type="protein sequence ID" value="SDS08452.1"/>
    <property type="molecule type" value="Genomic_DNA"/>
</dbReference>
<dbReference type="PANTHER" id="PTHR43796">
    <property type="entry name" value="CARBOXYNORSPERMIDINE SYNTHASE"/>
    <property type="match status" value="1"/>
</dbReference>
<sequence length="396" mass="42688">MKVLLLGCGNVGANVARQLVPRHPELECVVGDLDLAVAEQLAAELGPRVRAVAADVRDPARLDELLDGVDLVFNAVGPFYRSAVPVIEAALRARVDYLDINDDHDVAEQLFLDPSWHQRAVDAGIKLVIGCGSTPGLTNVMARLLADRLDRVREIHLATAVPFVPGLLSPAVVDHMMHITAGEVVQFVDGEYRKMPGWGGRLEVPYAAPFKAYPSFFIGHGETVTLPHFISGLEQVTNRIAFFPEAGAQIWRSLIDLGLGNPEVIEGLGISPLKFLTRHLASEAGARSVGVDLSDEPWAVASRVEVVGERDGAEVRCVLEHHLDLPTEQAEDSTADPTPTCARLAIEAWLAGGVTGQGLLAPEVCLDAEAYVRAFAGETGGRLIESETVLRRDRYA</sequence>
<dbReference type="AlphaFoldDB" id="A0A1H1PB57"/>